<dbReference type="RefSeq" id="WP_271283800.1">
    <property type="nucleotide sequence ID" value="NZ_JAMGZK010000053.1"/>
</dbReference>
<dbReference type="AlphaFoldDB" id="A0A9J6Q128"/>
<dbReference type="Proteomes" id="UP001063816">
    <property type="component" value="Unassembled WGS sequence"/>
</dbReference>
<reference evidence="1" key="1">
    <citation type="submission" date="2022-05" db="EMBL/GenBank/DDBJ databases">
        <title>Description of a novel species of Leclercia; Leclercia tamurae and the Proposal for a Novel Genus Silvania gen. nov. Containing Two Novel Species Silvania hatchlandensis sp. nov. and Silvania confinis sp. nov. Isolated from the Rhizosphere of Oak.</title>
        <authorList>
            <person name="Maddock D.W."/>
            <person name="Brady C.L."/>
            <person name="Denman S."/>
            <person name="Arnold D."/>
        </authorList>
    </citation>
    <scope>NUCLEOTIDE SEQUENCE</scope>
    <source>
        <strain evidence="1">H19S6</strain>
    </source>
</reference>
<evidence type="ECO:0000313" key="1">
    <source>
        <dbReference type="EMBL" id="MCU6666279.1"/>
    </source>
</evidence>
<sequence>MTSNERAEECVPEFQPNGGEEVVWVVFCSPSAETIHQELGAHYTLKNTQKENENSVSKILCAVSQGIVINALRFLPRRATLSKTAAKNLNFRVGFCFFC</sequence>
<comment type="caution">
    <text evidence="1">The sequence shown here is derived from an EMBL/GenBank/DDBJ whole genome shotgun (WGS) entry which is preliminary data.</text>
</comment>
<organism evidence="1 2">
    <name type="scientific">Silvania hatchlandensis</name>
    <dbReference type="NCBI Taxonomy" id="2926469"/>
    <lineage>
        <taxon>Bacteria</taxon>
        <taxon>Pseudomonadati</taxon>
        <taxon>Pseudomonadota</taxon>
        <taxon>Gammaproteobacteria</taxon>
        <taxon>Enterobacterales</taxon>
        <taxon>Enterobacteriaceae</taxon>
        <taxon>Silvania</taxon>
    </lineage>
</organism>
<gene>
    <name evidence="1" type="ORF">M8014_18250</name>
</gene>
<name>A0A9J6Q128_9ENTR</name>
<proteinExistence type="predicted"/>
<evidence type="ECO:0000313" key="2">
    <source>
        <dbReference type="Proteomes" id="UP001063816"/>
    </source>
</evidence>
<dbReference type="EMBL" id="JAMGZK010000053">
    <property type="protein sequence ID" value="MCU6666279.1"/>
    <property type="molecule type" value="Genomic_DNA"/>
</dbReference>
<accession>A0A9J6Q128</accession>
<protein>
    <submittedName>
        <fullName evidence="1">Uncharacterized protein</fullName>
    </submittedName>
</protein>
<keyword evidence="2" id="KW-1185">Reference proteome</keyword>